<keyword evidence="2" id="KW-1185">Reference proteome</keyword>
<organism evidence="1 2">
    <name type="scientific">Malassezia equina</name>
    <dbReference type="NCBI Taxonomy" id="1381935"/>
    <lineage>
        <taxon>Eukaryota</taxon>
        <taxon>Fungi</taxon>
        <taxon>Dikarya</taxon>
        <taxon>Basidiomycota</taxon>
        <taxon>Ustilaginomycotina</taxon>
        <taxon>Malasseziomycetes</taxon>
        <taxon>Malasseziales</taxon>
        <taxon>Malasseziaceae</taxon>
        <taxon>Malassezia</taxon>
    </lineage>
</organism>
<dbReference type="EMBL" id="CP119900">
    <property type="protein sequence ID" value="WFD21417.1"/>
    <property type="molecule type" value="Genomic_DNA"/>
</dbReference>
<proteinExistence type="predicted"/>
<sequence length="320" mass="35712">MYAHLLLPRIVLRGDEHVRQFATAIYYNKWGLRELAARCTRHIVIEQAEQAEALYDAAMLARRFATSIYDALRIILHHCTHICSLYLHAEPKALTLQRGDPLSVVAARAALQEVVCLQSPWAGDTNDTLWLPSGPGHTNAPWSRLTHLQLHGPRFRMTPRTAASLATLPALSHLALITPQLVDADGHRDASATLQTFLDKAPTLQQLLIVGHNEPHWVGAVRHWQPALSLLERPADAPPVTLTLVTAAHLGPTVWDPMLRAHASLYSNWMLARAKQGTHWSFLHVDDDHTSTEGNIAYQVESWQVPTRYSLPLLRPPVAV</sequence>
<dbReference type="AlphaFoldDB" id="A0AAF0E7V8"/>
<dbReference type="Proteomes" id="UP001214415">
    <property type="component" value="Chromosome 1"/>
</dbReference>
<gene>
    <name evidence="1" type="ORF">MEQU1_000066</name>
</gene>
<name>A0AAF0E7V8_9BASI</name>
<evidence type="ECO:0000313" key="1">
    <source>
        <dbReference type="EMBL" id="WFD21417.1"/>
    </source>
</evidence>
<reference evidence="1" key="1">
    <citation type="submission" date="2023-03" db="EMBL/GenBank/DDBJ databases">
        <title>Mating type loci evolution in Malassezia.</title>
        <authorList>
            <person name="Coelho M.A."/>
        </authorList>
    </citation>
    <scope>NUCLEOTIDE SEQUENCE</scope>
    <source>
        <strain evidence="1">CBS 12830</strain>
    </source>
</reference>
<accession>A0AAF0E7V8</accession>
<protein>
    <submittedName>
        <fullName evidence="1">Uncharacterized protein</fullName>
    </submittedName>
</protein>
<evidence type="ECO:0000313" key="2">
    <source>
        <dbReference type="Proteomes" id="UP001214415"/>
    </source>
</evidence>